<evidence type="ECO:0000313" key="2">
    <source>
        <dbReference type="EMBL" id="THF57204.1"/>
    </source>
</evidence>
<dbReference type="AlphaFoldDB" id="A0A4S4ADN1"/>
<feature type="transmembrane region" description="Helical" evidence="1">
    <location>
        <begin position="30"/>
        <end position="48"/>
    </location>
</feature>
<dbReference type="GO" id="GO:0016020">
    <property type="term" value="C:membrane"/>
    <property type="evidence" value="ECO:0007669"/>
    <property type="project" value="InterPro"/>
</dbReference>
<organism evidence="2 3">
    <name type="scientific">Pseudothauera rhizosphaerae</name>
    <dbReference type="NCBI Taxonomy" id="2565932"/>
    <lineage>
        <taxon>Bacteria</taxon>
        <taxon>Pseudomonadati</taxon>
        <taxon>Pseudomonadota</taxon>
        <taxon>Betaproteobacteria</taxon>
        <taxon>Rhodocyclales</taxon>
        <taxon>Zoogloeaceae</taxon>
        <taxon>Pseudothauera</taxon>
    </lineage>
</organism>
<feature type="transmembrane region" description="Helical" evidence="1">
    <location>
        <begin position="144"/>
        <end position="165"/>
    </location>
</feature>
<accession>A0A4S4ADN1</accession>
<feature type="transmembrane region" description="Helical" evidence="1">
    <location>
        <begin position="88"/>
        <end position="109"/>
    </location>
</feature>
<dbReference type="PANTHER" id="PTHR38457">
    <property type="entry name" value="REGULATOR ABRB-RELATED"/>
    <property type="match status" value="1"/>
</dbReference>
<feature type="transmembrane region" description="Helical" evidence="1">
    <location>
        <begin position="233"/>
        <end position="250"/>
    </location>
</feature>
<evidence type="ECO:0000313" key="3">
    <source>
        <dbReference type="Proteomes" id="UP000307956"/>
    </source>
</evidence>
<dbReference type="Proteomes" id="UP000307956">
    <property type="component" value="Unassembled WGS sequence"/>
</dbReference>
<dbReference type="InterPro" id="IPR017516">
    <property type="entry name" value="AbrB_dup"/>
</dbReference>
<evidence type="ECO:0000256" key="1">
    <source>
        <dbReference type="SAM" id="Phobius"/>
    </source>
</evidence>
<dbReference type="NCBIfam" id="TIGR03082">
    <property type="entry name" value="Gneg_AbrB_dup"/>
    <property type="match status" value="1"/>
</dbReference>
<name>A0A4S4ADN1_9RHOO</name>
<dbReference type="EMBL" id="SSOD01000018">
    <property type="protein sequence ID" value="THF57204.1"/>
    <property type="molecule type" value="Genomic_DNA"/>
</dbReference>
<keyword evidence="3" id="KW-1185">Reference proteome</keyword>
<feature type="transmembrane region" description="Helical" evidence="1">
    <location>
        <begin position="262"/>
        <end position="286"/>
    </location>
</feature>
<reference evidence="2 3" key="1">
    <citation type="submission" date="2019-04" db="EMBL/GenBank/DDBJ databases">
        <title>Azoarcus rhizosphaerae sp. nov. isolated from rhizosphere of Ficus religiosa.</title>
        <authorList>
            <person name="Lin S.-Y."/>
            <person name="Hameed A."/>
            <person name="Hsu Y.-H."/>
            <person name="Young C.-C."/>
        </authorList>
    </citation>
    <scope>NUCLEOTIDE SEQUENCE [LARGE SCALE GENOMIC DNA]</scope>
    <source>
        <strain evidence="2 3">CC-YHH848</strain>
    </source>
</reference>
<proteinExistence type="predicted"/>
<dbReference type="OrthoDB" id="8527964at2"/>
<dbReference type="InterPro" id="IPR007820">
    <property type="entry name" value="AbrB_fam"/>
</dbReference>
<feature type="transmembrane region" description="Helical" evidence="1">
    <location>
        <begin position="207"/>
        <end position="227"/>
    </location>
</feature>
<keyword evidence="1" id="KW-0472">Membrane</keyword>
<protein>
    <submittedName>
        <fullName evidence="2">AbrB family transcriptional regulator</fullName>
    </submittedName>
</protein>
<sequence length="360" mass="37523">MVISSSCAAVPFILLSIALAFAGGALVNSLGIPFGWMLGAIAVSAFAVRRDARLRPPPAVLDWARVLIGLLVGSAVTPEFPRQVVQLWPIVAVVLVYAGTLMHLGSFFFRRHAAFDRVTAFFSAVPGGLSEMLALSSMLGGNTLAIATTHLVRFVVIIVGINVIAQTVGFPPAVAPPAGAAAAADWIVLAACGLGGFLFARRFRMRIGLLLFPALLSGVVHGAGLVVAAPPGWAIVICQVIIGAAAGARLTGLGDHAVRNLLAASAIWAVLLFSITLGLAWLVHALLDWPLVTVLLAIAPGGVTEISVIALGLGADVGLVVTAQLSRQFLILLFTQFGLRRIEKRAHSDSERALSNHDVP</sequence>
<keyword evidence="1" id="KW-1133">Transmembrane helix</keyword>
<feature type="transmembrane region" description="Helical" evidence="1">
    <location>
        <begin position="177"/>
        <end position="200"/>
    </location>
</feature>
<feature type="transmembrane region" description="Helical" evidence="1">
    <location>
        <begin position="60"/>
        <end position="76"/>
    </location>
</feature>
<dbReference type="RefSeq" id="WP_136386409.1">
    <property type="nucleotide sequence ID" value="NZ_SSOD01000018.1"/>
</dbReference>
<comment type="caution">
    <text evidence="2">The sequence shown here is derived from an EMBL/GenBank/DDBJ whole genome shotgun (WGS) entry which is preliminary data.</text>
</comment>
<gene>
    <name evidence="2" type="ORF">E6O51_18040</name>
</gene>
<dbReference type="PANTHER" id="PTHR38457:SF1">
    <property type="entry name" value="REGULATOR ABRB-RELATED"/>
    <property type="match status" value="1"/>
</dbReference>
<dbReference type="GO" id="GO:0010468">
    <property type="term" value="P:regulation of gene expression"/>
    <property type="evidence" value="ECO:0007669"/>
    <property type="project" value="InterPro"/>
</dbReference>
<dbReference type="Pfam" id="PF05145">
    <property type="entry name" value="AbrB"/>
    <property type="match status" value="1"/>
</dbReference>
<keyword evidence="1" id="KW-0812">Transmembrane</keyword>
<dbReference type="PIRSF" id="PIRSF038991">
    <property type="entry name" value="Protein_AbrB"/>
    <property type="match status" value="1"/>
</dbReference>